<feature type="compositionally biased region" description="Low complexity" evidence="1">
    <location>
        <begin position="99"/>
        <end position="117"/>
    </location>
</feature>
<keyword evidence="4" id="KW-1185">Reference proteome</keyword>
<gene>
    <name evidence="3" type="ORF">HYH03_001808</name>
</gene>
<proteinExistence type="predicted"/>
<feature type="compositionally biased region" description="Acidic residues" evidence="1">
    <location>
        <begin position="133"/>
        <end position="143"/>
    </location>
</feature>
<evidence type="ECO:0000313" key="4">
    <source>
        <dbReference type="Proteomes" id="UP000612055"/>
    </source>
</evidence>
<feature type="transmembrane region" description="Helical" evidence="2">
    <location>
        <begin position="33"/>
        <end position="54"/>
    </location>
</feature>
<name>A0A836C4V1_9CHLO</name>
<sequence>MDSVLPEFALNQPWHIQVAHWVAHVAGLALGKALGLVLVGLGLAILASPFWIAWKVARALLRVLWRCVRWALQRLRQRSPRSAAAHGKGAAQPPMMTESADAAPPASTGPAAAGQQGLRRRPRPAVTATAATEEAEAEGETEAVAEGGMQAEVAVPSGADGGSGVVTTAAGAECSCMPGELPCRLHSAGGLSSVC</sequence>
<keyword evidence="2" id="KW-1133">Transmembrane helix</keyword>
<dbReference type="Proteomes" id="UP000612055">
    <property type="component" value="Unassembled WGS sequence"/>
</dbReference>
<feature type="region of interest" description="Disordered" evidence="1">
    <location>
        <begin position="81"/>
        <end position="144"/>
    </location>
</feature>
<comment type="caution">
    <text evidence="3">The sequence shown here is derived from an EMBL/GenBank/DDBJ whole genome shotgun (WGS) entry which is preliminary data.</text>
</comment>
<keyword evidence="2" id="KW-0472">Membrane</keyword>
<accession>A0A836C4V1</accession>
<reference evidence="3" key="1">
    <citation type="journal article" date="2020" name="bioRxiv">
        <title>Comparative genomics of Chlamydomonas.</title>
        <authorList>
            <person name="Craig R.J."/>
            <person name="Hasan A.R."/>
            <person name="Ness R.W."/>
            <person name="Keightley P.D."/>
        </authorList>
    </citation>
    <scope>NUCLEOTIDE SEQUENCE</scope>
    <source>
        <strain evidence="3">CCAP 11/70</strain>
    </source>
</reference>
<protein>
    <submittedName>
        <fullName evidence="3">Uncharacterized protein</fullName>
    </submittedName>
</protein>
<dbReference type="AlphaFoldDB" id="A0A836C4V1"/>
<evidence type="ECO:0000256" key="2">
    <source>
        <dbReference type="SAM" id="Phobius"/>
    </source>
</evidence>
<evidence type="ECO:0000313" key="3">
    <source>
        <dbReference type="EMBL" id="KAG2500230.1"/>
    </source>
</evidence>
<keyword evidence="2" id="KW-0812">Transmembrane</keyword>
<evidence type="ECO:0000256" key="1">
    <source>
        <dbReference type="SAM" id="MobiDB-lite"/>
    </source>
</evidence>
<organism evidence="3 4">
    <name type="scientific">Edaphochlamys debaryana</name>
    <dbReference type="NCBI Taxonomy" id="47281"/>
    <lineage>
        <taxon>Eukaryota</taxon>
        <taxon>Viridiplantae</taxon>
        <taxon>Chlorophyta</taxon>
        <taxon>core chlorophytes</taxon>
        <taxon>Chlorophyceae</taxon>
        <taxon>CS clade</taxon>
        <taxon>Chlamydomonadales</taxon>
        <taxon>Chlamydomonadales incertae sedis</taxon>
        <taxon>Edaphochlamys</taxon>
    </lineage>
</organism>
<dbReference type="EMBL" id="JAEHOE010000004">
    <property type="protein sequence ID" value="KAG2500230.1"/>
    <property type="molecule type" value="Genomic_DNA"/>
</dbReference>